<accession>A0A942U8F1</accession>
<evidence type="ECO:0000313" key="1">
    <source>
        <dbReference type="EMBL" id="MBS4212784.1"/>
    </source>
</evidence>
<comment type="caution">
    <text evidence="1">The sequence shown here is derived from an EMBL/GenBank/DDBJ whole genome shotgun (WGS) entry which is preliminary data.</text>
</comment>
<keyword evidence="2" id="KW-1185">Reference proteome</keyword>
<dbReference type="Proteomes" id="UP000679749">
    <property type="component" value="Unassembled WGS sequence"/>
</dbReference>
<name>A0A942U8F1_9BACI</name>
<dbReference type="RefSeq" id="WP_213117311.1">
    <property type="nucleotide sequence ID" value="NZ_JAGYPF010000002.1"/>
</dbReference>
<dbReference type="EMBL" id="JAGYPF010000002">
    <property type="protein sequence ID" value="MBS4212784.1"/>
    <property type="molecule type" value="Genomic_DNA"/>
</dbReference>
<evidence type="ECO:0008006" key="3">
    <source>
        <dbReference type="Google" id="ProtNLM"/>
    </source>
</evidence>
<evidence type="ECO:0000313" key="2">
    <source>
        <dbReference type="Proteomes" id="UP000679749"/>
    </source>
</evidence>
<proteinExistence type="predicted"/>
<protein>
    <recommendedName>
        <fullName evidence="3">DUF4878 domain-containing protein</fullName>
    </recommendedName>
</protein>
<sequence length="153" mass="17047">MKKWWVAAISAVVLIALGATVYFLSSDHGETASQKSVSANVQKTKTDDSAAEFVDSVKEAYEKNDYTVIYQSLSSTVTKNLTLEQFLQSKPEGLTVEDIKDNGKESVKEDGSFKVLKKPIRMKITQNGQTKTINTNWVFVLENGQWKFVGSDE</sequence>
<organism evidence="1 2">
    <name type="scientific">Neobacillus rhizophilus</name>
    <dbReference type="NCBI Taxonomy" id="2833579"/>
    <lineage>
        <taxon>Bacteria</taxon>
        <taxon>Bacillati</taxon>
        <taxon>Bacillota</taxon>
        <taxon>Bacilli</taxon>
        <taxon>Bacillales</taxon>
        <taxon>Bacillaceae</taxon>
        <taxon>Neobacillus</taxon>
    </lineage>
</organism>
<dbReference type="AlphaFoldDB" id="A0A942U8F1"/>
<gene>
    <name evidence="1" type="ORF">KHA99_10045</name>
</gene>
<reference evidence="1" key="1">
    <citation type="submission" date="2021-05" db="EMBL/GenBank/DDBJ databases">
        <title>Novel Bacillus species.</title>
        <authorList>
            <person name="Liu G."/>
        </authorList>
    </citation>
    <scope>NUCLEOTIDE SEQUENCE</scope>
    <source>
        <strain evidence="1">FJAT-49825</strain>
    </source>
</reference>